<keyword evidence="3" id="KW-1185">Reference proteome</keyword>
<evidence type="ECO:0000256" key="1">
    <source>
        <dbReference type="SAM" id="MobiDB-lite"/>
    </source>
</evidence>
<sequence>MYYDRASLERSSLNSTESTVAGPADARRQLDPGGPPVVWGADPGRVVVRGVRWDQPKIQKVALAKPQSIVATRVITTATKTTTTLV</sequence>
<feature type="region of interest" description="Disordered" evidence="1">
    <location>
        <begin position="1"/>
        <end position="38"/>
    </location>
</feature>
<name>A0A561UJB9_9ACTN</name>
<gene>
    <name evidence="2" type="ORF">FHX73_113292</name>
</gene>
<reference evidence="2 3" key="1">
    <citation type="submission" date="2019-06" db="EMBL/GenBank/DDBJ databases">
        <title>Sequencing the genomes of 1000 actinobacteria strains.</title>
        <authorList>
            <person name="Klenk H.-P."/>
        </authorList>
    </citation>
    <scope>NUCLEOTIDE SEQUENCE [LARGE SCALE GENOMIC DNA]</scope>
    <source>
        <strain evidence="2 3">DSM 44826</strain>
    </source>
</reference>
<evidence type="ECO:0000313" key="3">
    <source>
        <dbReference type="Proteomes" id="UP000317940"/>
    </source>
</evidence>
<dbReference type="AlphaFoldDB" id="A0A561UJB9"/>
<proteinExistence type="predicted"/>
<protein>
    <submittedName>
        <fullName evidence="2">Uncharacterized protein</fullName>
    </submittedName>
</protein>
<feature type="compositionally biased region" description="Polar residues" evidence="1">
    <location>
        <begin position="9"/>
        <end position="19"/>
    </location>
</feature>
<evidence type="ECO:0000313" key="2">
    <source>
        <dbReference type="EMBL" id="TWF99445.1"/>
    </source>
</evidence>
<comment type="caution">
    <text evidence="2">The sequence shown here is derived from an EMBL/GenBank/DDBJ whole genome shotgun (WGS) entry which is preliminary data.</text>
</comment>
<organism evidence="2 3">
    <name type="scientific">Kitasatospora viridis</name>
    <dbReference type="NCBI Taxonomy" id="281105"/>
    <lineage>
        <taxon>Bacteria</taxon>
        <taxon>Bacillati</taxon>
        <taxon>Actinomycetota</taxon>
        <taxon>Actinomycetes</taxon>
        <taxon>Kitasatosporales</taxon>
        <taxon>Streptomycetaceae</taxon>
        <taxon>Kitasatospora</taxon>
    </lineage>
</organism>
<dbReference type="EMBL" id="VIWT01000001">
    <property type="protein sequence ID" value="TWF99445.1"/>
    <property type="molecule type" value="Genomic_DNA"/>
</dbReference>
<dbReference type="Proteomes" id="UP000317940">
    <property type="component" value="Unassembled WGS sequence"/>
</dbReference>
<accession>A0A561UJB9</accession>